<dbReference type="InterPro" id="IPR048441">
    <property type="entry name" value="DUF1846_C"/>
</dbReference>
<dbReference type="Pfam" id="PF08903">
    <property type="entry name" value="DUF1846"/>
    <property type="match status" value="1"/>
</dbReference>
<dbReference type="Pfam" id="PF20921">
    <property type="entry name" value="DUF1846_C"/>
    <property type="match status" value="1"/>
</dbReference>
<dbReference type="Gene3D" id="3.40.140.40">
    <property type="entry name" value="Domain of unknown function (DUF1846), C-terminal subdomain"/>
    <property type="match status" value="1"/>
</dbReference>
<dbReference type="Gene3D" id="3.10.630.10">
    <property type="entry name" value="dip2346 domain like"/>
    <property type="match status" value="1"/>
</dbReference>
<feature type="domain" description="DUF1846" evidence="1">
    <location>
        <begin position="4"/>
        <end position="337"/>
    </location>
</feature>
<comment type="caution">
    <text evidence="3">The sequence shown here is derived from an EMBL/GenBank/DDBJ whole genome shotgun (WGS) entry which is preliminary data.</text>
</comment>
<name>A0A9D1NNJ6_9BACT</name>
<sequence>MSKIGFDNEAYLKQQAAGLMERAEAFGNKLYLEFGGKLMFDYHAARVLPGYDPNAKLRLLRSLGDKAEIILCVYAEDIERKKMRADFGISYDDDALKLIDSLRAWDIHVCAVVITRFDGQPAALQFRNKLEARGITVKLHRAVPGYPADLDRVVSPDGYGANAYVETTRPIVVVTGPGPGSGKLATCLTMLYHDRMAGRPAGYAKFETFPVWDLPLKHPVNLAYEAATADLGDINMIDPFHLEAYGKAAVNYNRDVDAFPLLREIWTRLDASGQCPYKSPTDMGVNRISAGIVDDEVCQEAARQEVIRRYFRHLSDAVAKGAGDKHPVEIVERLMHQLRLKPEDRPVVVPARQAAHDASLTHTLEGVACGAALQLPDGTIVQGKNSPSLHAAAATVLNAVKRLAGIPQARHLLAPETIASVTHMKQGILKGKYGSLNLDETLVSLAICAASDPAAKAALERLADLRDCEMHLSHMLTPGDEAGLRRLGIRATNDPLFATAELFVDA</sequence>
<dbReference type="Proteomes" id="UP000886845">
    <property type="component" value="Unassembled WGS sequence"/>
</dbReference>
<organism evidence="3 4">
    <name type="scientific">Candidatus Spyradenecus faecavium</name>
    <dbReference type="NCBI Taxonomy" id="2840947"/>
    <lineage>
        <taxon>Bacteria</taxon>
        <taxon>Pseudomonadati</taxon>
        <taxon>Lentisphaerota</taxon>
        <taxon>Lentisphaeria</taxon>
        <taxon>Lentisphaerales</taxon>
        <taxon>Lentisphaeraceae</taxon>
        <taxon>Lentisphaeraceae incertae sedis</taxon>
        <taxon>Candidatus Spyradenecus</taxon>
    </lineage>
</organism>
<evidence type="ECO:0000259" key="1">
    <source>
        <dbReference type="Pfam" id="PF08903"/>
    </source>
</evidence>
<dbReference type="EMBL" id="DVOR01000130">
    <property type="protein sequence ID" value="HIV09279.1"/>
    <property type="molecule type" value="Genomic_DNA"/>
</dbReference>
<evidence type="ECO:0000313" key="3">
    <source>
        <dbReference type="EMBL" id="HIV09279.1"/>
    </source>
</evidence>
<gene>
    <name evidence="3" type="ORF">IAC79_04110</name>
</gene>
<protein>
    <submittedName>
        <fullName evidence="3">DUF1846 domain-containing protein</fullName>
    </submittedName>
</protein>
<feature type="domain" description="DUF1846" evidence="2">
    <location>
        <begin position="343"/>
        <end position="503"/>
    </location>
</feature>
<evidence type="ECO:0000259" key="2">
    <source>
        <dbReference type="Pfam" id="PF20921"/>
    </source>
</evidence>
<dbReference type="AlphaFoldDB" id="A0A9D1NNJ6"/>
<accession>A0A9D1NNJ6</accession>
<evidence type="ECO:0000313" key="4">
    <source>
        <dbReference type="Proteomes" id="UP000886845"/>
    </source>
</evidence>
<reference evidence="3" key="1">
    <citation type="submission" date="2020-10" db="EMBL/GenBank/DDBJ databases">
        <authorList>
            <person name="Gilroy R."/>
        </authorList>
    </citation>
    <scope>NUCLEOTIDE SEQUENCE</scope>
    <source>
        <strain evidence="3">35461</strain>
    </source>
</reference>
<dbReference type="NCBIfam" id="NF010184">
    <property type="entry name" value="PRK13663.1"/>
    <property type="match status" value="1"/>
</dbReference>
<dbReference type="Gene3D" id="1.20.1570.10">
    <property type="entry name" value="dip2346 domain like"/>
    <property type="match status" value="1"/>
</dbReference>
<proteinExistence type="predicted"/>
<dbReference type="InterPro" id="IPR048496">
    <property type="entry name" value="DUF1846_N"/>
</dbReference>
<reference evidence="3" key="2">
    <citation type="journal article" date="2021" name="PeerJ">
        <title>Extensive microbial diversity within the chicken gut microbiome revealed by metagenomics and culture.</title>
        <authorList>
            <person name="Gilroy R."/>
            <person name="Ravi A."/>
            <person name="Getino M."/>
            <person name="Pursley I."/>
            <person name="Horton D.L."/>
            <person name="Alikhan N.F."/>
            <person name="Baker D."/>
            <person name="Gharbi K."/>
            <person name="Hall N."/>
            <person name="Watson M."/>
            <person name="Adriaenssens E.M."/>
            <person name="Foster-Nyarko E."/>
            <person name="Jarju S."/>
            <person name="Secka A."/>
            <person name="Antonio M."/>
            <person name="Oren A."/>
            <person name="Chaudhuri R.R."/>
            <person name="La Ragione R."/>
            <person name="Hildebrand F."/>
            <person name="Pallen M.J."/>
        </authorList>
    </citation>
    <scope>NUCLEOTIDE SEQUENCE</scope>
    <source>
        <strain evidence="3">35461</strain>
    </source>
</reference>